<protein>
    <recommendedName>
        <fullName evidence="4">Carboxypeptidase</fullName>
        <ecNumber evidence="4">3.4.16.-</ecNumber>
    </recommendedName>
</protein>
<dbReference type="Gene3D" id="6.10.250.940">
    <property type="match status" value="1"/>
</dbReference>
<dbReference type="InterPro" id="IPR029058">
    <property type="entry name" value="AB_hydrolase_fold"/>
</dbReference>
<evidence type="ECO:0000256" key="5">
    <source>
        <dbReference type="SAM" id="MobiDB-lite"/>
    </source>
</evidence>
<evidence type="ECO:0000256" key="4">
    <source>
        <dbReference type="RuleBase" id="RU361156"/>
    </source>
</evidence>
<dbReference type="PROSITE" id="PS00131">
    <property type="entry name" value="CARBOXYPEPT_SER_SER"/>
    <property type="match status" value="1"/>
</dbReference>
<accession>A0AAV1RXT8</accession>
<feature type="compositionally biased region" description="Basic and acidic residues" evidence="5">
    <location>
        <begin position="43"/>
        <end position="56"/>
    </location>
</feature>
<comment type="similarity">
    <text evidence="2 4">Belongs to the peptidase S10 family.</text>
</comment>
<dbReference type="GO" id="GO:0005576">
    <property type="term" value="C:extracellular region"/>
    <property type="evidence" value="ECO:0007669"/>
    <property type="project" value="UniProtKB-SubCell"/>
</dbReference>
<comment type="subcellular location">
    <subcellularLocation>
        <location evidence="1">Secreted</location>
    </subcellularLocation>
</comment>
<evidence type="ECO:0000256" key="1">
    <source>
        <dbReference type="ARBA" id="ARBA00004613"/>
    </source>
</evidence>
<dbReference type="Pfam" id="PF00450">
    <property type="entry name" value="Peptidase_S10"/>
    <property type="match status" value="1"/>
</dbReference>
<dbReference type="PANTHER" id="PTHR11802:SF346">
    <property type="entry name" value="CARBOXYPEPTIDASE"/>
    <property type="match status" value="1"/>
</dbReference>
<dbReference type="InterPro" id="IPR001563">
    <property type="entry name" value="Peptidase_S10"/>
</dbReference>
<evidence type="ECO:0000256" key="3">
    <source>
        <dbReference type="ARBA" id="ARBA00022525"/>
    </source>
</evidence>
<sequence>MGNDNGGALNTDSFDNFNDVYGEILNNCDWGIRNERDNEEDNEGRGDKKSNQGRDGEYNDINDNWFEHYPEFVNNSFYMAGESYAGVYVPTLASQVVKGIKAGAKPIINFKGYMVGNGVTDQIIDGNALVPFVHGMGIISDDIYLDVLAACKENYFDPSTDNCSMILQKISKAIWELNIYDVLEPCYHNPESKRDSKANTRLPDSFQLLGEAQRNVSVRKRMFGRAWPLWAPVKAGIVPLWPQLAEHDLTVACTNDEVATTWLNDPSVRTAIHAETESITGAWELCTSRLLYRHDAGSMIPYHKNLTSQGYRALIYSGDHDMCVPFTGTQAWTRSLRYKIIDEWRAWKSNKQVAG</sequence>
<dbReference type="AlphaFoldDB" id="A0AAV1RXT8"/>
<evidence type="ECO:0000313" key="7">
    <source>
        <dbReference type="Proteomes" id="UP001314170"/>
    </source>
</evidence>
<organism evidence="6 7">
    <name type="scientific">Dovyalis caffra</name>
    <dbReference type="NCBI Taxonomy" id="77055"/>
    <lineage>
        <taxon>Eukaryota</taxon>
        <taxon>Viridiplantae</taxon>
        <taxon>Streptophyta</taxon>
        <taxon>Embryophyta</taxon>
        <taxon>Tracheophyta</taxon>
        <taxon>Spermatophyta</taxon>
        <taxon>Magnoliopsida</taxon>
        <taxon>eudicotyledons</taxon>
        <taxon>Gunneridae</taxon>
        <taxon>Pentapetalae</taxon>
        <taxon>rosids</taxon>
        <taxon>fabids</taxon>
        <taxon>Malpighiales</taxon>
        <taxon>Salicaceae</taxon>
        <taxon>Flacourtieae</taxon>
        <taxon>Dovyalis</taxon>
    </lineage>
</organism>
<keyword evidence="4" id="KW-0121">Carboxypeptidase</keyword>
<dbReference type="Gene3D" id="3.40.50.11320">
    <property type="match status" value="1"/>
</dbReference>
<proteinExistence type="inferred from homology"/>
<dbReference type="GO" id="GO:0004185">
    <property type="term" value="F:serine-type carboxypeptidase activity"/>
    <property type="evidence" value="ECO:0007669"/>
    <property type="project" value="UniProtKB-UniRule"/>
</dbReference>
<dbReference type="GO" id="GO:0016747">
    <property type="term" value="F:acyltransferase activity, transferring groups other than amino-acyl groups"/>
    <property type="evidence" value="ECO:0007669"/>
    <property type="project" value="TreeGrafter"/>
</dbReference>
<dbReference type="Gene3D" id="3.40.50.1820">
    <property type="entry name" value="alpha/beta hydrolase"/>
    <property type="match status" value="1"/>
</dbReference>
<dbReference type="EC" id="3.4.16.-" evidence="4"/>
<dbReference type="GO" id="GO:0006508">
    <property type="term" value="P:proteolysis"/>
    <property type="evidence" value="ECO:0007669"/>
    <property type="project" value="UniProtKB-KW"/>
</dbReference>
<reference evidence="6 7" key="1">
    <citation type="submission" date="2024-01" db="EMBL/GenBank/DDBJ databases">
        <authorList>
            <person name="Waweru B."/>
        </authorList>
    </citation>
    <scope>NUCLEOTIDE SEQUENCE [LARGE SCALE GENOMIC DNA]</scope>
</reference>
<feature type="region of interest" description="Disordered" evidence="5">
    <location>
        <begin position="34"/>
        <end position="56"/>
    </location>
</feature>
<evidence type="ECO:0000313" key="6">
    <source>
        <dbReference type="EMBL" id="CAK7340149.1"/>
    </source>
</evidence>
<keyword evidence="7" id="KW-1185">Reference proteome</keyword>
<keyword evidence="4" id="KW-0645">Protease</keyword>
<dbReference type="EMBL" id="CAWUPB010001159">
    <property type="protein sequence ID" value="CAK7340149.1"/>
    <property type="molecule type" value="Genomic_DNA"/>
</dbReference>
<dbReference type="InterPro" id="IPR018202">
    <property type="entry name" value="Ser_caboxypep_ser_AS"/>
</dbReference>
<evidence type="ECO:0000256" key="2">
    <source>
        <dbReference type="ARBA" id="ARBA00009431"/>
    </source>
</evidence>
<dbReference type="SUPFAM" id="SSF53474">
    <property type="entry name" value="alpha/beta-Hydrolases"/>
    <property type="match status" value="1"/>
</dbReference>
<dbReference type="Proteomes" id="UP001314170">
    <property type="component" value="Unassembled WGS sequence"/>
</dbReference>
<name>A0AAV1RXT8_9ROSI</name>
<keyword evidence="4" id="KW-0378">Hydrolase</keyword>
<gene>
    <name evidence="6" type="ORF">DCAF_LOCUS15230</name>
</gene>
<dbReference type="PANTHER" id="PTHR11802">
    <property type="entry name" value="SERINE PROTEASE FAMILY S10 SERINE CARBOXYPEPTIDASE"/>
    <property type="match status" value="1"/>
</dbReference>
<comment type="caution">
    <text evidence="6">The sequence shown here is derived from an EMBL/GenBank/DDBJ whole genome shotgun (WGS) entry which is preliminary data.</text>
</comment>
<dbReference type="GO" id="GO:0019748">
    <property type="term" value="P:secondary metabolic process"/>
    <property type="evidence" value="ECO:0007669"/>
    <property type="project" value="TreeGrafter"/>
</dbReference>
<keyword evidence="3" id="KW-0964">Secreted</keyword>